<dbReference type="Proteomes" id="UP000192434">
    <property type="component" value="Unassembled WGS sequence"/>
</dbReference>
<feature type="transmembrane region" description="Helical" evidence="1">
    <location>
        <begin position="152"/>
        <end position="174"/>
    </location>
</feature>
<protein>
    <submittedName>
        <fullName evidence="2">Uncharacterized protein</fullName>
    </submittedName>
</protein>
<dbReference type="EMBL" id="MVII01000020">
    <property type="protein sequence ID" value="ORB54548.1"/>
    <property type="molecule type" value="Genomic_DNA"/>
</dbReference>
<dbReference type="OrthoDB" id="4761342at2"/>
<feature type="transmembrane region" description="Helical" evidence="1">
    <location>
        <begin position="77"/>
        <end position="95"/>
    </location>
</feature>
<feature type="transmembrane region" description="Helical" evidence="1">
    <location>
        <begin position="107"/>
        <end position="126"/>
    </location>
</feature>
<evidence type="ECO:0000313" key="3">
    <source>
        <dbReference type="Proteomes" id="UP000192434"/>
    </source>
</evidence>
<sequence length="385" mass="41590">MSASVSDWGGLEALRVSILAGSLPIVIFRLWRAIRYPTSVPVLVVTALGTFAWIWILVFASWVWAALPPLVRAVSMGGWPAISVAACLQVFVVGIRNDASPSRVRRSIQVTSMVAILALVVNTVLASRSPVLMSGGDVYALIEDLYAGSDTAAVAASVVSSVYVIFVIIQLAWFGSRHADRTPIGVGLGLMAAASICQFIASFYGGIWRPLTRGGGVLGVTHDLWVQTVAGCLAVVLMFMGFVWPPMTLYMQARRDLRRLWPLHNSLGNVFPGLFPPQHPQIRLSDLVFESTTHIQDGLTLLAQTRGLPLSTGAEIPSDKAERADSVTDWLIGQEVPGFSAEWLHAPVGMDDETWVLAIADAYRERQDGLEAPASLSGMPSTLRK</sequence>
<accession>A0A1X0IZ95</accession>
<dbReference type="AlphaFoldDB" id="A0A1X0IZ95"/>
<feature type="transmembrane region" description="Helical" evidence="1">
    <location>
        <begin position="13"/>
        <end position="31"/>
    </location>
</feature>
<feature type="transmembrane region" description="Helical" evidence="1">
    <location>
        <begin position="43"/>
        <end position="65"/>
    </location>
</feature>
<keyword evidence="1" id="KW-1133">Transmembrane helix</keyword>
<feature type="transmembrane region" description="Helical" evidence="1">
    <location>
        <begin position="186"/>
        <end position="204"/>
    </location>
</feature>
<name>A0A1X0IZ95_9MYCO</name>
<keyword evidence="1" id="KW-0472">Membrane</keyword>
<proteinExistence type="predicted"/>
<comment type="caution">
    <text evidence="2">The sequence shown here is derived from an EMBL/GenBank/DDBJ whole genome shotgun (WGS) entry which is preliminary data.</text>
</comment>
<feature type="transmembrane region" description="Helical" evidence="1">
    <location>
        <begin position="224"/>
        <end position="245"/>
    </location>
</feature>
<organism evidence="2 3">
    <name type="scientific">Mycobacteroides saopaulense</name>
    <dbReference type="NCBI Taxonomy" id="1578165"/>
    <lineage>
        <taxon>Bacteria</taxon>
        <taxon>Bacillati</taxon>
        <taxon>Actinomycetota</taxon>
        <taxon>Actinomycetes</taxon>
        <taxon>Mycobacteriales</taxon>
        <taxon>Mycobacteriaceae</taxon>
        <taxon>Mycobacteroides</taxon>
    </lineage>
</organism>
<reference evidence="2 3" key="1">
    <citation type="submission" date="2016-12" db="EMBL/GenBank/DDBJ databases">
        <title>The new phylogeny of genus Mycobacterium.</title>
        <authorList>
            <person name="Tortoli E."/>
            <person name="Trovato A."/>
            <person name="Cirillo D.M."/>
        </authorList>
    </citation>
    <scope>NUCLEOTIDE SEQUENCE [LARGE SCALE GENOMIC DNA]</scope>
    <source>
        <strain evidence="2 3">CCUG 66554</strain>
    </source>
</reference>
<gene>
    <name evidence="2" type="ORF">BST43_16020</name>
</gene>
<keyword evidence="1" id="KW-0812">Transmembrane</keyword>
<evidence type="ECO:0000256" key="1">
    <source>
        <dbReference type="SAM" id="Phobius"/>
    </source>
</evidence>
<evidence type="ECO:0000313" key="2">
    <source>
        <dbReference type="EMBL" id="ORB54548.1"/>
    </source>
</evidence>
<dbReference type="RefSeq" id="WP_083017393.1">
    <property type="nucleotide sequence ID" value="NZ_MVII01000020.1"/>
</dbReference>